<dbReference type="InterPro" id="IPR038175">
    <property type="entry name" value="CBM21_dom_sf"/>
</dbReference>
<dbReference type="EMBL" id="CAJVPK010000500">
    <property type="protein sequence ID" value="CAG8518609.1"/>
    <property type="molecule type" value="Genomic_DNA"/>
</dbReference>
<proteinExistence type="predicted"/>
<dbReference type="GO" id="GO:2001069">
    <property type="term" value="F:glycogen binding"/>
    <property type="evidence" value="ECO:0007669"/>
    <property type="project" value="TreeGrafter"/>
</dbReference>
<dbReference type="InterPro" id="IPR005036">
    <property type="entry name" value="CBM21_dom"/>
</dbReference>
<evidence type="ECO:0000313" key="2">
    <source>
        <dbReference type="EMBL" id="CAG8518609.1"/>
    </source>
</evidence>
<keyword evidence="3" id="KW-1185">Reference proteome</keyword>
<dbReference type="GO" id="GO:0008157">
    <property type="term" value="F:protein phosphatase 1 binding"/>
    <property type="evidence" value="ECO:0007669"/>
    <property type="project" value="TreeGrafter"/>
</dbReference>
<name>A0A9N9A5C2_9GLOM</name>
<organism evidence="2 3">
    <name type="scientific">Diversispora eburnea</name>
    <dbReference type="NCBI Taxonomy" id="1213867"/>
    <lineage>
        <taxon>Eukaryota</taxon>
        <taxon>Fungi</taxon>
        <taxon>Fungi incertae sedis</taxon>
        <taxon>Mucoromycota</taxon>
        <taxon>Glomeromycotina</taxon>
        <taxon>Glomeromycetes</taxon>
        <taxon>Diversisporales</taxon>
        <taxon>Diversisporaceae</taxon>
        <taxon>Diversispora</taxon>
    </lineage>
</organism>
<evidence type="ECO:0000259" key="1">
    <source>
        <dbReference type="Pfam" id="PF03370"/>
    </source>
</evidence>
<reference evidence="2" key="1">
    <citation type="submission" date="2021-06" db="EMBL/GenBank/DDBJ databases">
        <authorList>
            <person name="Kallberg Y."/>
            <person name="Tangrot J."/>
            <person name="Rosling A."/>
        </authorList>
    </citation>
    <scope>NUCLEOTIDE SEQUENCE</scope>
    <source>
        <strain evidence="2">AZ414A</strain>
    </source>
</reference>
<feature type="domain" description="CBM21" evidence="1">
    <location>
        <begin position="153"/>
        <end position="239"/>
    </location>
</feature>
<dbReference type="PANTHER" id="PTHR12307:SF36">
    <property type="entry name" value="GLYCOGEN-BINDING SUBUNIT 76A"/>
    <property type="match status" value="1"/>
</dbReference>
<dbReference type="AlphaFoldDB" id="A0A9N9A5C2"/>
<gene>
    <name evidence="2" type="ORF">DEBURN_LOCUS5544</name>
</gene>
<accession>A0A9N9A5C2</accession>
<dbReference type="OrthoDB" id="1881at2759"/>
<dbReference type="Pfam" id="PF03370">
    <property type="entry name" value="CBM_21"/>
    <property type="match status" value="1"/>
</dbReference>
<dbReference type="Gene3D" id="2.60.40.2440">
    <property type="entry name" value="Carbohydrate binding type-21 domain"/>
    <property type="match status" value="1"/>
</dbReference>
<dbReference type="GO" id="GO:0000164">
    <property type="term" value="C:protein phosphatase type 1 complex"/>
    <property type="evidence" value="ECO:0007669"/>
    <property type="project" value="TreeGrafter"/>
</dbReference>
<dbReference type="GO" id="GO:0005979">
    <property type="term" value="P:regulation of glycogen biosynthetic process"/>
    <property type="evidence" value="ECO:0007669"/>
    <property type="project" value="TreeGrafter"/>
</dbReference>
<dbReference type="InterPro" id="IPR050782">
    <property type="entry name" value="PP1_regulatory_subunit_3"/>
</dbReference>
<dbReference type="Proteomes" id="UP000789706">
    <property type="component" value="Unassembled WGS sequence"/>
</dbReference>
<sequence length="357" mass="39400">MPYAGPLPSSKIVSIPSVKDILSTSPQLSTSPRRKSSPEIYSRKLSLKVDLSSTQQQFISEMSPCLLRKKSGEIIKPSLKRGKSEPVTPTFSCFPKYVRFDSTNLEQVKLFDGAKRPQAVSAEASSDEDTDNSDEFDFSIPTLPQITTEHCSKYVFVESIFLSTDKRKLQGRVHVKNIAFQKIVRIRYTFDFWQTVSEVTAKYATTSTTNVEGGTTSSPPAITKNMTKKSNRYDFSVSLSAAKNLTPTTPLTPGDDPIHQYFPTISYGNENYNSFFPGNYIDGMPSTTEISTSSWDDVKSSSNPIAIPSTKSPIGSSAYYDLVNQYCFYQGSPYTAGSPYAGSPYTSSPFSSHSVLT</sequence>
<dbReference type="PANTHER" id="PTHR12307">
    <property type="entry name" value="PROTEIN PHOSPHATASE 1 REGULATORY SUBUNIT"/>
    <property type="match status" value="1"/>
</dbReference>
<evidence type="ECO:0000313" key="3">
    <source>
        <dbReference type="Proteomes" id="UP000789706"/>
    </source>
</evidence>
<comment type="caution">
    <text evidence="2">The sequence shown here is derived from an EMBL/GenBank/DDBJ whole genome shotgun (WGS) entry which is preliminary data.</text>
</comment>
<protein>
    <submittedName>
        <fullName evidence="2">8802_t:CDS:1</fullName>
    </submittedName>
</protein>